<feature type="transmembrane region" description="Helical" evidence="8">
    <location>
        <begin position="304"/>
        <end position="323"/>
    </location>
</feature>
<feature type="transmembrane region" description="Helical" evidence="8">
    <location>
        <begin position="335"/>
        <end position="354"/>
    </location>
</feature>
<dbReference type="NCBIfam" id="TIGR00790">
    <property type="entry name" value="fnt"/>
    <property type="match status" value="1"/>
</dbReference>
<keyword evidence="7" id="KW-0129">CBS domain</keyword>
<evidence type="ECO:0000259" key="9">
    <source>
        <dbReference type="PROSITE" id="PS51371"/>
    </source>
</evidence>
<evidence type="ECO:0000256" key="7">
    <source>
        <dbReference type="PROSITE-ProRule" id="PRU00703"/>
    </source>
</evidence>
<evidence type="ECO:0000256" key="2">
    <source>
        <dbReference type="ARBA" id="ARBA00022692"/>
    </source>
</evidence>
<dbReference type="InterPro" id="IPR024002">
    <property type="entry name" value="For/NO2_transpt_CS"/>
</dbReference>
<gene>
    <name evidence="10" type="ORF">GCM10009332_21770</name>
</gene>
<reference evidence="10" key="1">
    <citation type="journal article" date="2014" name="Int. J. Syst. Evol. Microbiol.">
        <title>Complete genome sequence of Corynebacterium casei LMG S-19264T (=DSM 44701T), isolated from a smear-ripened cheese.</title>
        <authorList>
            <consortium name="US DOE Joint Genome Institute (JGI-PGF)"/>
            <person name="Walter F."/>
            <person name="Albersmeier A."/>
            <person name="Kalinowski J."/>
            <person name="Ruckert C."/>
        </authorList>
    </citation>
    <scope>NUCLEOTIDE SEQUENCE</scope>
    <source>
        <strain evidence="10">JCM 30804</strain>
    </source>
</reference>
<comment type="caution">
    <text evidence="10">The sequence shown here is derived from an EMBL/GenBank/DDBJ whole genome shotgun (WGS) entry which is preliminary data.</text>
</comment>
<dbReference type="InterPro" id="IPR000292">
    <property type="entry name" value="For/NO2_transpt"/>
</dbReference>
<dbReference type="PANTHER" id="PTHR30520">
    <property type="entry name" value="FORMATE TRANSPORTER-RELATED"/>
    <property type="match status" value="1"/>
</dbReference>
<evidence type="ECO:0000313" key="11">
    <source>
        <dbReference type="Proteomes" id="UP000613743"/>
    </source>
</evidence>
<keyword evidence="3 8" id="KW-1133">Transmembrane helix</keyword>
<keyword evidence="11" id="KW-1185">Reference proteome</keyword>
<dbReference type="InterPro" id="IPR046342">
    <property type="entry name" value="CBS_dom_sf"/>
</dbReference>
<evidence type="ECO:0000256" key="4">
    <source>
        <dbReference type="ARBA" id="ARBA00023136"/>
    </source>
</evidence>
<feature type="transmembrane region" description="Helical" evidence="8">
    <location>
        <begin position="238"/>
        <end position="256"/>
    </location>
</feature>
<feature type="transmembrane region" description="Helical" evidence="8">
    <location>
        <begin position="151"/>
        <end position="169"/>
    </location>
</feature>
<feature type="transmembrane region" description="Helical" evidence="8">
    <location>
        <begin position="189"/>
        <end position="217"/>
    </location>
</feature>
<keyword evidence="4 8" id="KW-0472">Membrane</keyword>
<dbReference type="PROSITE" id="PS01005">
    <property type="entry name" value="FORMATE_NITRITE_TP_1"/>
    <property type="match status" value="1"/>
</dbReference>
<evidence type="ECO:0000256" key="3">
    <source>
        <dbReference type="ARBA" id="ARBA00022989"/>
    </source>
</evidence>
<dbReference type="Gene3D" id="1.20.1080.10">
    <property type="entry name" value="Glycerol uptake facilitator protein"/>
    <property type="match status" value="1"/>
</dbReference>
<feature type="domain" description="CBS" evidence="9">
    <location>
        <begin position="456"/>
        <end position="513"/>
    </location>
</feature>
<dbReference type="GO" id="GO:0015499">
    <property type="term" value="F:formate transmembrane transporter activity"/>
    <property type="evidence" value="ECO:0007669"/>
    <property type="project" value="UniProtKB-UniRule"/>
</dbReference>
<comment type="subcellular location">
    <subcellularLocation>
        <location evidence="1">Membrane</location>
        <topology evidence="1">Multi-pass membrane protein</topology>
    </subcellularLocation>
</comment>
<evidence type="ECO:0000256" key="5">
    <source>
        <dbReference type="ARBA" id="ARBA00049660"/>
    </source>
</evidence>
<dbReference type="InterPro" id="IPR023271">
    <property type="entry name" value="Aquaporin-like"/>
</dbReference>
<evidence type="ECO:0000256" key="1">
    <source>
        <dbReference type="ARBA" id="ARBA00004141"/>
    </source>
</evidence>
<dbReference type="EMBL" id="BMPZ01000005">
    <property type="protein sequence ID" value="GGI84169.1"/>
    <property type="molecule type" value="Genomic_DNA"/>
</dbReference>
<sequence>MVPDVGHVFYKNANTITLSLAQHFCLFLAKTAQIFLDCSPSIPLMPFLKISKYYFWFFTPILIASLELNAINQGVNYECSRNSFLYLWEPQSNAGTVMSGASVEQSALLQRFRAERSNHLVAIEPSKVETPFDKAAVFGQAKVTKHKGQSFGLAIFAGAFIALAFIFYLTVTTGSEPGAWGLVRFSGGIAFSMGLILVVVLGGELFTSTVLSAIAWAQKRVTTGQLLGCWTRVYFGNLAGALLILTLVMASQLYGLDGNAWGLNALHVAQHKIHHSWGQAFALGTLCNLLVCLGVWMTFSCKDALAKALLLILPVAMFVSSGFEHSIANMFMVPLGIAVQNFAGAEFFTALNIAPQKFADLTIYNFVLHNLIPVTLGNILGGAVFVGLGYFWIDSTNNQAPSAHPSLHVSPQSMHAVESHLITAKTQSNAKIQYQPSQEDLVMKNKIQKLIVSELMDTKPLAFSIDTNIYQALIKLAEANLRSAPVVDKDKTLLGFVSEQDLMRSLWSEEFASQLPITMKEIMQTKMLTVTPTEKVVQLLEFMVVDKDKLFPVTGSGMYISGGYQSYEERLKEAAANAPSAYPVVENGRLCGVIRRDALMQMFAKLYSPKHDGITHPADHKAVA</sequence>
<dbReference type="PROSITE" id="PS51371">
    <property type="entry name" value="CBS"/>
    <property type="match status" value="1"/>
</dbReference>
<dbReference type="GO" id="GO:0005886">
    <property type="term" value="C:plasma membrane"/>
    <property type="evidence" value="ECO:0007669"/>
    <property type="project" value="UniProtKB-UniRule"/>
</dbReference>
<dbReference type="InterPro" id="IPR000644">
    <property type="entry name" value="CBS_dom"/>
</dbReference>
<name>A0A917NCK0_9GAMM</name>
<dbReference type="InterPro" id="IPR023999">
    <property type="entry name" value="Formate_transptr_FocA"/>
</dbReference>
<accession>A0A917NCK0</accession>
<dbReference type="PANTHER" id="PTHR30520:SF6">
    <property type="entry name" value="FORMATE_NITRATE FAMILY TRANSPORTER (EUROFUNG)"/>
    <property type="match status" value="1"/>
</dbReference>
<dbReference type="Pfam" id="PF01226">
    <property type="entry name" value="Form_Nir_trans"/>
    <property type="match status" value="1"/>
</dbReference>
<organism evidence="10 11">
    <name type="scientific">Shewanella gelidii</name>
    <dbReference type="NCBI Taxonomy" id="1642821"/>
    <lineage>
        <taxon>Bacteria</taxon>
        <taxon>Pseudomonadati</taxon>
        <taxon>Pseudomonadota</taxon>
        <taxon>Gammaproteobacteria</taxon>
        <taxon>Alteromonadales</taxon>
        <taxon>Shewanellaceae</taxon>
        <taxon>Shewanella</taxon>
    </lineage>
</organism>
<evidence type="ECO:0000256" key="8">
    <source>
        <dbReference type="SAM" id="Phobius"/>
    </source>
</evidence>
<reference evidence="10" key="2">
    <citation type="submission" date="2020-09" db="EMBL/GenBank/DDBJ databases">
        <authorList>
            <person name="Sun Q."/>
            <person name="Ohkuma M."/>
        </authorList>
    </citation>
    <scope>NUCLEOTIDE SEQUENCE</scope>
    <source>
        <strain evidence="10">JCM 30804</strain>
    </source>
</reference>
<evidence type="ECO:0000313" key="10">
    <source>
        <dbReference type="EMBL" id="GGI84169.1"/>
    </source>
</evidence>
<evidence type="ECO:0000256" key="6">
    <source>
        <dbReference type="NCBIfam" id="TIGR04060"/>
    </source>
</evidence>
<dbReference type="Gene3D" id="3.10.580.10">
    <property type="entry name" value="CBS-domain"/>
    <property type="match status" value="1"/>
</dbReference>
<feature type="transmembrane region" description="Helical" evidence="8">
    <location>
        <begin position="53"/>
        <end position="71"/>
    </location>
</feature>
<dbReference type="SUPFAM" id="SSF54631">
    <property type="entry name" value="CBS-domain pair"/>
    <property type="match status" value="1"/>
</dbReference>
<dbReference type="AlphaFoldDB" id="A0A917NCK0"/>
<feature type="transmembrane region" description="Helical" evidence="8">
    <location>
        <begin position="276"/>
        <end position="297"/>
    </location>
</feature>
<dbReference type="Pfam" id="PF00571">
    <property type="entry name" value="CBS"/>
    <property type="match status" value="1"/>
</dbReference>
<dbReference type="NCBIfam" id="TIGR04060">
    <property type="entry name" value="formate_focA"/>
    <property type="match status" value="1"/>
</dbReference>
<dbReference type="Proteomes" id="UP000613743">
    <property type="component" value="Unassembled WGS sequence"/>
</dbReference>
<keyword evidence="2 8" id="KW-0812">Transmembrane</keyword>
<proteinExistence type="inferred from homology"/>
<protein>
    <recommendedName>
        <fullName evidence="6">Formate transporter FocA</fullName>
    </recommendedName>
</protein>
<comment type="similarity">
    <text evidence="5">Belongs to the FNT transporter (TC 1.A.16) family.</text>
</comment>
<feature type="transmembrane region" description="Helical" evidence="8">
    <location>
        <begin position="366"/>
        <end position="393"/>
    </location>
</feature>